<accession>A0A0E9PE60</accession>
<evidence type="ECO:0008006" key="3">
    <source>
        <dbReference type="Google" id="ProtNLM"/>
    </source>
</evidence>
<reference evidence="2" key="1">
    <citation type="submission" date="2014-11" db="EMBL/GenBank/DDBJ databases">
        <authorList>
            <person name="Amaro Gonzalez C."/>
        </authorList>
    </citation>
    <scope>NUCLEOTIDE SEQUENCE</scope>
</reference>
<feature type="signal peptide" evidence="1">
    <location>
        <begin position="1"/>
        <end position="23"/>
    </location>
</feature>
<reference evidence="2" key="2">
    <citation type="journal article" date="2015" name="Fish Shellfish Immunol.">
        <title>Early steps in the European eel (Anguilla anguilla)-Vibrio vulnificus interaction in the gills: Role of the RtxA13 toxin.</title>
        <authorList>
            <person name="Callol A."/>
            <person name="Pajuelo D."/>
            <person name="Ebbesson L."/>
            <person name="Teles M."/>
            <person name="MacKenzie S."/>
            <person name="Amaro C."/>
        </authorList>
    </citation>
    <scope>NUCLEOTIDE SEQUENCE</scope>
</reference>
<feature type="chain" id="PRO_5002430891" description="Secreted protein" evidence="1">
    <location>
        <begin position="24"/>
        <end position="64"/>
    </location>
</feature>
<keyword evidence="1" id="KW-0732">Signal</keyword>
<evidence type="ECO:0000256" key="1">
    <source>
        <dbReference type="SAM" id="SignalP"/>
    </source>
</evidence>
<dbReference type="EMBL" id="GBXM01106227">
    <property type="protein sequence ID" value="JAH02350.1"/>
    <property type="molecule type" value="Transcribed_RNA"/>
</dbReference>
<organism evidence="2">
    <name type="scientific">Anguilla anguilla</name>
    <name type="common">European freshwater eel</name>
    <name type="synonym">Muraena anguilla</name>
    <dbReference type="NCBI Taxonomy" id="7936"/>
    <lineage>
        <taxon>Eukaryota</taxon>
        <taxon>Metazoa</taxon>
        <taxon>Chordata</taxon>
        <taxon>Craniata</taxon>
        <taxon>Vertebrata</taxon>
        <taxon>Euteleostomi</taxon>
        <taxon>Actinopterygii</taxon>
        <taxon>Neopterygii</taxon>
        <taxon>Teleostei</taxon>
        <taxon>Anguilliformes</taxon>
        <taxon>Anguillidae</taxon>
        <taxon>Anguilla</taxon>
    </lineage>
</organism>
<dbReference type="AlphaFoldDB" id="A0A0E9PE60"/>
<proteinExistence type="predicted"/>
<sequence>MKNKTRILFFFLSIILKPPSVHVNLTPVFLDTNARKPTHWLFQFKTNFPSSPRDTLVYTARLSL</sequence>
<evidence type="ECO:0000313" key="2">
    <source>
        <dbReference type="EMBL" id="JAH02350.1"/>
    </source>
</evidence>
<protein>
    <recommendedName>
        <fullName evidence="3">Secreted protein</fullName>
    </recommendedName>
</protein>
<name>A0A0E9PE60_ANGAN</name>